<protein>
    <recommendedName>
        <fullName evidence="3">RecF/RecN/SMC N-terminal domain-containing protein</fullName>
    </recommendedName>
</protein>
<gene>
    <name evidence="2" type="ORF">LCGC14_1750730</name>
</gene>
<dbReference type="PANTHER" id="PTHR32114">
    <property type="entry name" value="ABC TRANSPORTER ABCH.3"/>
    <property type="match status" value="1"/>
</dbReference>
<evidence type="ECO:0000256" key="1">
    <source>
        <dbReference type="SAM" id="Coils"/>
    </source>
</evidence>
<dbReference type="InterPro" id="IPR027417">
    <property type="entry name" value="P-loop_NTPase"/>
</dbReference>
<dbReference type="PANTHER" id="PTHR32114:SF2">
    <property type="entry name" value="ABC TRANSPORTER ABCH.3"/>
    <property type="match status" value="1"/>
</dbReference>
<keyword evidence="1" id="KW-0175">Coiled coil</keyword>
<organism evidence="2">
    <name type="scientific">marine sediment metagenome</name>
    <dbReference type="NCBI Taxonomy" id="412755"/>
    <lineage>
        <taxon>unclassified sequences</taxon>
        <taxon>metagenomes</taxon>
        <taxon>ecological metagenomes</taxon>
    </lineage>
</organism>
<feature type="non-terminal residue" evidence="2">
    <location>
        <position position="1"/>
    </location>
</feature>
<reference evidence="2" key="1">
    <citation type="journal article" date="2015" name="Nature">
        <title>Complex archaea that bridge the gap between prokaryotes and eukaryotes.</title>
        <authorList>
            <person name="Spang A."/>
            <person name="Saw J.H."/>
            <person name="Jorgensen S.L."/>
            <person name="Zaremba-Niedzwiedzka K."/>
            <person name="Martijn J."/>
            <person name="Lind A.E."/>
            <person name="van Eijk R."/>
            <person name="Schleper C."/>
            <person name="Guy L."/>
            <person name="Ettema T.J."/>
        </authorList>
    </citation>
    <scope>NUCLEOTIDE SEQUENCE</scope>
</reference>
<dbReference type="Gene3D" id="3.40.50.300">
    <property type="entry name" value="P-loop containing nucleotide triphosphate hydrolases"/>
    <property type="match status" value="2"/>
</dbReference>
<dbReference type="AlphaFoldDB" id="A0A0F9HRC5"/>
<feature type="coiled-coil region" evidence="1">
    <location>
        <begin position="324"/>
        <end position="351"/>
    </location>
</feature>
<proteinExistence type="predicted"/>
<evidence type="ECO:0000313" key="2">
    <source>
        <dbReference type="EMBL" id="KKM05772.1"/>
    </source>
</evidence>
<accession>A0A0F9HRC5</accession>
<dbReference type="EMBL" id="LAZR01016144">
    <property type="protein sequence ID" value="KKM05772.1"/>
    <property type="molecule type" value="Genomic_DNA"/>
</dbReference>
<sequence length="642" mass="72589">EAEFNSPDGTYLVRREISGTKRRAAGTLTVTLPDGTRLHGEDAERRLNALFRSSFRDFMTTVYQHQEAIRAILTDEPRNRNDAIDRLLGLSEYSELLKGIRAAKTEKAQTAMESEFEHLRTRVKDRVDWYEKEVDEKKASAVAQGIRDEEIREQEALRHASEVSEAVQSLARDLGIADFQVAAPPSYDEIAQFREWVKDQTDNLWARAPDIAKQAGLAKRQQELSIVKGNYDAAKARATKAQQEKDPFVLEYGDETALGKRIAEEQAKVSETDERIRKASKRAKLVREAIPLLRGAAAKTAVERCPLCLSEVPNLLAHLEREWEEKLEDEVGELESRRQNHASEVERLRSLRGQLAKMEKDLDDARFGVEKWVSKIASALARHIRKEDDPRALIEAELREITSELERIGQAIEEKIPKRIAIFEQLAKLRTIDEIIDYERKRAIVERIWETKEFGELDQLRDEAARLVEDVLAVTTCLAEASREEAEDKIRAAGAALDEYFRLMTDHPAIPGLVMEVTKDRGTGLNSYAFKSKDGTDPTPILNQGGLNALALSLFLGLARATGDTQPFSFLMLDDPAQSFGSEAKRRLVDVLEGVAAWRKLIIATPDHEFSDLLETRITKSKAVYEFIDWSEKNGPEITRAT</sequence>
<dbReference type="SUPFAM" id="SSF52540">
    <property type="entry name" value="P-loop containing nucleoside triphosphate hydrolases"/>
    <property type="match status" value="1"/>
</dbReference>
<comment type="caution">
    <text evidence="2">The sequence shown here is derived from an EMBL/GenBank/DDBJ whole genome shotgun (WGS) entry which is preliminary data.</text>
</comment>
<evidence type="ECO:0008006" key="3">
    <source>
        <dbReference type="Google" id="ProtNLM"/>
    </source>
</evidence>
<name>A0A0F9HRC5_9ZZZZ</name>